<feature type="compositionally biased region" description="Basic and acidic residues" evidence="1">
    <location>
        <begin position="43"/>
        <end position="53"/>
    </location>
</feature>
<feature type="region of interest" description="Disordered" evidence="1">
    <location>
        <begin position="1"/>
        <end position="94"/>
    </location>
</feature>
<protein>
    <submittedName>
        <fullName evidence="2">Uncharacterized protein</fullName>
    </submittedName>
</protein>
<dbReference type="OrthoDB" id="422707at2759"/>
<feature type="region of interest" description="Disordered" evidence="1">
    <location>
        <begin position="115"/>
        <end position="140"/>
    </location>
</feature>
<accession>A0A1Q9CRT9</accession>
<dbReference type="AlphaFoldDB" id="A0A1Q9CRT9"/>
<keyword evidence="3" id="KW-1185">Reference proteome</keyword>
<sequence length="174" mass="18910">MGLPSEASPPAVLEISDDESGSETSLTSLTQLLEEWMDEEMASMEKEQTEQKEQVGGGPAGDLRSEEISAQGPAEGSKQAAASVEAPQQSDGEDLASLPWELLWRKLEAQGWQIEHGPRGKGRQAYYLPPGVKRGPGKKNRVDYFDSRKLVLQLLSCKDGRGTEVSKAAEVPEQ</sequence>
<dbReference type="EMBL" id="LSRX01000964">
    <property type="protein sequence ID" value="OLP85630.1"/>
    <property type="molecule type" value="Genomic_DNA"/>
</dbReference>
<evidence type="ECO:0000313" key="2">
    <source>
        <dbReference type="EMBL" id="OLP85630.1"/>
    </source>
</evidence>
<evidence type="ECO:0000256" key="1">
    <source>
        <dbReference type="SAM" id="MobiDB-lite"/>
    </source>
</evidence>
<reference evidence="2 3" key="1">
    <citation type="submission" date="2016-02" db="EMBL/GenBank/DDBJ databases">
        <title>Genome analysis of coral dinoflagellate symbionts highlights evolutionary adaptations to a symbiotic lifestyle.</title>
        <authorList>
            <person name="Aranda M."/>
            <person name="Li Y."/>
            <person name="Liew Y.J."/>
            <person name="Baumgarten S."/>
            <person name="Simakov O."/>
            <person name="Wilson M."/>
            <person name="Piel J."/>
            <person name="Ashoor H."/>
            <person name="Bougouffa S."/>
            <person name="Bajic V.B."/>
            <person name="Ryu T."/>
            <person name="Ravasi T."/>
            <person name="Bayer T."/>
            <person name="Micklem G."/>
            <person name="Kim H."/>
            <person name="Bhak J."/>
            <person name="Lajeunesse T.C."/>
            <person name="Voolstra C.R."/>
        </authorList>
    </citation>
    <scope>NUCLEOTIDE SEQUENCE [LARGE SCALE GENOMIC DNA]</scope>
    <source>
        <strain evidence="2 3">CCMP2467</strain>
    </source>
</reference>
<comment type="caution">
    <text evidence="2">The sequence shown here is derived from an EMBL/GenBank/DDBJ whole genome shotgun (WGS) entry which is preliminary data.</text>
</comment>
<evidence type="ECO:0000313" key="3">
    <source>
        <dbReference type="Proteomes" id="UP000186817"/>
    </source>
</evidence>
<dbReference type="Proteomes" id="UP000186817">
    <property type="component" value="Unassembled WGS sequence"/>
</dbReference>
<name>A0A1Q9CRT9_SYMMI</name>
<proteinExistence type="predicted"/>
<gene>
    <name evidence="2" type="ORF">AK812_SmicGene33343</name>
</gene>
<organism evidence="2 3">
    <name type="scientific">Symbiodinium microadriaticum</name>
    <name type="common">Dinoflagellate</name>
    <name type="synonym">Zooxanthella microadriatica</name>
    <dbReference type="NCBI Taxonomy" id="2951"/>
    <lineage>
        <taxon>Eukaryota</taxon>
        <taxon>Sar</taxon>
        <taxon>Alveolata</taxon>
        <taxon>Dinophyceae</taxon>
        <taxon>Suessiales</taxon>
        <taxon>Symbiodiniaceae</taxon>
        <taxon>Symbiodinium</taxon>
    </lineage>
</organism>
<feature type="compositionally biased region" description="Low complexity" evidence="1">
    <location>
        <begin position="22"/>
        <end position="34"/>
    </location>
</feature>